<comment type="caution">
    <text evidence="3">The sequence shown here is derived from an EMBL/GenBank/DDBJ whole genome shotgun (WGS) entry which is preliminary data.</text>
</comment>
<accession>A0A2G3PMA8</accession>
<feature type="compositionally biased region" description="Basic and acidic residues" evidence="1">
    <location>
        <begin position="8"/>
        <end position="18"/>
    </location>
</feature>
<name>A0A2G3PMA8_WILMA</name>
<reference evidence="3 4" key="1">
    <citation type="submission" date="2017-10" db="EMBL/GenBank/DDBJ databases">
        <title>The draft genome sequence of Williamsia sp. BULT 1.1 isolated from the semi-arid grassland soils from South Africa.</title>
        <authorList>
            <person name="Kabwe M.H."/>
            <person name="Govender N."/>
            <person name="Mutseka Lunga P."/>
            <person name="Vikram S."/>
            <person name="Makhalanyane T.P."/>
        </authorList>
    </citation>
    <scope>NUCLEOTIDE SEQUENCE [LARGE SCALE GENOMIC DNA]</scope>
    <source>
        <strain evidence="3 4">BULT 1.1</strain>
    </source>
</reference>
<feature type="region of interest" description="Disordered" evidence="1">
    <location>
        <begin position="1"/>
        <end position="33"/>
    </location>
</feature>
<dbReference type="EMBL" id="PEBD01000008">
    <property type="protein sequence ID" value="PHV66886.1"/>
    <property type="molecule type" value="Genomic_DNA"/>
</dbReference>
<gene>
    <name evidence="3" type="ORF">CSW57_11590</name>
</gene>
<evidence type="ECO:0000313" key="4">
    <source>
        <dbReference type="Proteomes" id="UP000225108"/>
    </source>
</evidence>
<keyword evidence="2" id="KW-0812">Transmembrane</keyword>
<sequence>MIVITDDPQDHELTRGDRVAASTDSGSGVPVFDRRPRSWPGAEPINVGARCITTGISVLALFLLLLALIFVA</sequence>
<keyword evidence="2" id="KW-0472">Membrane</keyword>
<proteinExistence type="predicted"/>
<dbReference type="AlphaFoldDB" id="A0A2G3PMA8"/>
<evidence type="ECO:0000256" key="1">
    <source>
        <dbReference type="SAM" id="MobiDB-lite"/>
    </source>
</evidence>
<protein>
    <submittedName>
        <fullName evidence="3">Uncharacterized protein</fullName>
    </submittedName>
</protein>
<keyword evidence="2" id="KW-1133">Transmembrane helix</keyword>
<dbReference type="Proteomes" id="UP000225108">
    <property type="component" value="Unassembled WGS sequence"/>
</dbReference>
<feature type="transmembrane region" description="Helical" evidence="2">
    <location>
        <begin position="47"/>
        <end position="71"/>
    </location>
</feature>
<evidence type="ECO:0000313" key="3">
    <source>
        <dbReference type="EMBL" id="PHV66886.1"/>
    </source>
</evidence>
<organism evidence="3 4">
    <name type="scientific">Williamsia marianensis</name>
    <dbReference type="NCBI Taxonomy" id="85044"/>
    <lineage>
        <taxon>Bacteria</taxon>
        <taxon>Bacillati</taxon>
        <taxon>Actinomycetota</taxon>
        <taxon>Actinomycetes</taxon>
        <taxon>Mycobacteriales</taxon>
        <taxon>Nocardiaceae</taxon>
        <taxon>Williamsia</taxon>
    </lineage>
</organism>
<evidence type="ECO:0000256" key="2">
    <source>
        <dbReference type="SAM" id="Phobius"/>
    </source>
</evidence>